<keyword evidence="4" id="KW-0472">Membrane</keyword>
<dbReference type="PANTHER" id="PTHR13802">
    <property type="entry name" value="MUCIN 4-RELATED"/>
    <property type="match status" value="1"/>
</dbReference>
<dbReference type="InterPro" id="IPR003886">
    <property type="entry name" value="NIDO_dom"/>
</dbReference>
<dbReference type="Gene3D" id="4.10.400.10">
    <property type="entry name" value="Low-density Lipoprotein Receptor"/>
    <property type="match status" value="2"/>
</dbReference>
<feature type="transmembrane region" description="Helical" evidence="4">
    <location>
        <begin position="353"/>
        <end position="380"/>
    </location>
</feature>
<gene>
    <name evidence="6" type="ORF">GBAR_LOCUS25790</name>
</gene>
<comment type="caution">
    <text evidence="6">The sequence shown here is derived from an EMBL/GenBank/DDBJ whole genome shotgun (WGS) entry which is preliminary data.</text>
</comment>
<feature type="region of interest" description="Disordered" evidence="3">
    <location>
        <begin position="426"/>
        <end position="451"/>
    </location>
</feature>
<dbReference type="InterPro" id="IPR036055">
    <property type="entry name" value="LDL_receptor-like_sf"/>
</dbReference>
<dbReference type="Pfam" id="PF06119">
    <property type="entry name" value="NIDO"/>
    <property type="match status" value="1"/>
</dbReference>
<reference evidence="6" key="1">
    <citation type="submission" date="2023-03" db="EMBL/GenBank/DDBJ databases">
        <authorList>
            <person name="Steffen K."/>
            <person name="Cardenas P."/>
        </authorList>
    </citation>
    <scope>NUCLEOTIDE SEQUENCE</scope>
</reference>
<keyword evidence="4" id="KW-0812">Transmembrane</keyword>
<dbReference type="Pfam" id="PF00057">
    <property type="entry name" value="Ldl_recept_a"/>
    <property type="match status" value="1"/>
</dbReference>
<keyword evidence="6" id="KW-0675">Receptor</keyword>
<dbReference type="InterPro" id="IPR002172">
    <property type="entry name" value="LDrepeatLR_classA_rpt"/>
</dbReference>
<dbReference type="SUPFAM" id="SSF57424">
    <property type="entry name" value="LDL receptor-like module"/>
    <property type="match status" value="2"/>
</dbReference>
<feature type="domain" description="NIDO" evidence="5">
    <location>
        <begin position="125"/>
        <end position="260"/>
    </location>
</feature>
<evidence type="ECO:0000256" key="4">
    <source>
        <dbReference type="SAM" id="Phobius"/>
    </source>
</evidence>
<dbReference type="Proteomes" id="UP001174909">
    <property type="component" value="Unassembled WGS sequence"/>
</dbReference>
<dbReference type="GO" id="GO:0007160">
    <property type="term" value="P:cell-matrix adhesion"/>
    <property type="evidence" value="ECO:0007669"/>
    <property type="project" value="InterPro"/>
</dbReference>
<dbReference type="PRINTS" id="PR00261">
    <property type="entry name" value="LDLRECEPTOR"/>
</dbReference>
<dbReference type="InterPro" id="IPR023415">
    <property type="entry name" value="LDLR_class-A_CS"/>
</dbReference>
<organism evidence="6 7">
    <name type="scientific">Geodia barretti</name>
    <name type="common">Barrett's horny sponge</name>
    <dbReference type="NCBI Taxonomy" id="519541"/>
    <lineage>
        <taxon>Eukaryota</taxon>
        <taxon>Metazoa</taxon>
        <taxon>Porifera</taxon>
        <taxon>Demospongiae</taxon>
        <taxon>Heteroscleromorpha</taxon>
        <taxon>Tetractinellida</taxon>
        <taxon>Astrophorina</taxon>
        <taxon>Geodiidae</taxon>
        <taxon>Geodia</taxon>
    </lineage>
</organism>
<dbReference type="PROSITE" id="PS50068">
    <property type="entry name" value="LDLRA_2"/>
    <property type="match status" value="2"/>
</dbReference>
<evidence type="ECO:0000256" key="1">
    <source>
        <dbReference type="ARBA" id="ARBA00023157"/>
    </source>
</evidence>
<feature type="disulfide bond" evidence="2">
    <location>
        <begin position="326"/>
        <end position="341"/>
    </location>
</feature>
<dbReference type="CDD" id="cd00112">
    <property type="entry name" value="LDLa"/>
    <property type="match status" value="2"/>
</dbReference>
<dbReference type="SMART" id="SM00192">
    <property type="entry name" value="LDLa"/>
    <property type="match status" value="2"/>
</dbReference>
<protein>
    <submittedName>
        <fullName evidence="6">Vitellogenin receptor</fullName>
    </submittedName>
</protein>
<evidence type="ECO:0000313" key="6">
    <source>
        <dbReference type="EMBL" id="CAI8046629.1"/>
    </source>
</evidence>
<dbReference type="SMART" id="SM00539">
    <property type="entry name" value="NIDO"/>
    <property type="match status" value="1"/>
</dbReference>
<feature type="region of interest" description="Disordered" evidence="3">
    <location>
        <begin position="477"/>
        <end position="508"/>
    </location>
</feature>
<keyword evidence="1 2" id="KW-1015">Disulfide bond</keyword>
<keyword evidence="7" id="KW-1185">Reference proteome</keyword>
<name>A0AA35X729_GEOBA</name>
<comment type="caution">
    <text evidence="2">Lacks conserved residue(s) required for the propagation of feature annotation.</text>
</comment>
<feature type="disulfide bond" evidence="2">
    <location>
        <begin position="307"/>
        <end position="319"/>
    </location>
</feature>
<dbReference type="InterPro" id="IPR051495">
    <property type="entry name" value="Epithelial_Barrier/Signaling"/>
</dbReference>
<dbReference type="PANTHER" id="PTHR13802:SF65">
    <property type="entry name" value="NIDOGEN"/>
    <property type="match status" value="1"/>
</dbReference>
<feature type="compositionally biased region" description="Pro residues" evidence="3">
    <location>
        <begin position="498"/>
        <end position="508"/>
    </location>
</feature>
<proteinExistence type="predicted"/>
<evidence type="ECO:0000256" key="2">
    <source>
        <dbReference type="PROSITE-ProRule" id="PRU00124"/>
    </source>
</evidence>
<dbReference type="AlphaFoldDB" id="A0AA35X729"/>
<evidence type="ECO:0000259" key="5">
    <source>
        <dbReference type="SMART" id="SM00539"/>
    </source>
</evidence>
<keyword evidence="4" id="KW-1133">Transmembrane helix</keyword>
<evidence type="ECO:0000256" key="3">
    <source>
        <dbReference type="SAM" id="MobiDB-lite"/>
    </source>
</evidence>
<dbReference type="PROSITE" id="PS01209">
    <property type="entry name" value="LDLRA_1"/>
    <property type="match status" value="1"/>
</dbReference>
<evidence type="ECO:0000313" key="7">
    <source>
        <dbReference type="Proteomes" id="UP001174909"/>
    </source>
</evidence>
<sequence>MLSGRIPDNSGYNPGSIELVTSLLEVQTPGVNIVLRPNIARVRIYDDEEVSSKPLGFLTPTFSRFLPAADSAISSVLTSTAFPFGAGTISTVYIATNGYIAMGQDSPPSTTAIPAIPGDVSVLAPYGSDIDITLGGSVHFTNFISSSAEISSLVRSQTSNSFIGERLLVAEWRLVPRRDGDPSVTNSFQAIIITDNIATYAVFIYECGGMEWGGGVIGWQARDYKYESHNFTEESHSNEIGCLGFSNYSSLVYRISHPVCDSTSFLCEDSLRCIATDSLCDDGIGDCEDGSDEDDCVDQAPTTISSCVDKFLCLDSLRCIATESVCDGASDCLDASDESRCNSTGTASGGVNAVGAAVASSVAFIIVVVCVGFCSLPCICEKCDKMKAARRSTAITATATATTRTTTPRIPNTSFRHVEALENFDETSFSLPPPPHRPKPVEVQPPQPAQPDYDVACGAAYSTFPKQASVIKGYSYPVSTAQPRPSAPPPSELKNLPPSEPPPLYNPF</sequence>
<accession>A0AA35X729</accession>
<dbReference type="EMBL" id="CASHTH010003577">
    <property type="protein sequence ID" value="CAI8046629.1"/>
    <property type="molecule type" value="Genomic_DNA"/>
</dbReference>